<protein>
    <submittedName>
        <fullName evidence="1">Uncharacterized protein</fullName>
    </submittedName>
</protein>
<dbReference type="Proteomes" id="UP001551482">
    <property type="component" value="Unassembled WGS sequence"/>
</dbReference>
<accession>A0ABV3DGT8</accession>
<name>A0ABV3DGT8_9ACTN</name>
<proteinExistence type="predicted"/>
<dbReference type="EMBL" id="JBEZFP010000034">
    <property type="protein sequence ID" value="MEU8134969.1"/>
    <property type="molecule type" value="Genomic_DNA"/>
</dbReference>
<reference evidence="1 2" key="1">
    <citation type="submission" date="2024-06" db="EMBL/GenBank/DDBJ databases">
        <title>The Natural Products Discovery Center: Release of the First 8490 Sequenced Strains for Exploring Actinobacteria Biosynthetic Diversity.</title>
        <authorList>
            <person name="Kalkreuter E."/>
            <person name="Kautsar S.A."/>
            <person name="Yang D."/>
            <person name="Bader C.D."/>
            <person name="Teijaro C.N."/>
            <person name="Fluegel L."/>
            <person name="Davis C.M."/>
            <person name="Simpson J.R."/>
            <person name="Lauterbach L."/>
            <person name="Steele A.D."/>
            <person name="Gui C."/>
            <person name="Meng S."/>
            <person name="Li G."/>
            <person name="Viehrig K."/>
            <person name="Ye F."/>
            <person name="Su P."/>
            <person name="Kiefer A.F."/>
            <person name="Nichols A."/>
            <person name="Cepeda A.J."/>
            <person name="Yan W."/>
            <person name="Fan B."/>
            <person name="Jiang Y."/>
            <person name="Adhikari A."/>
            <person name="Zheng C.-J."/>
            <person name="Schuster L."/>
            <person name="Cowan T.M."/>
            <person name="Smanski M.J."/>
            <person name="Chevrette M.G."/>
            <person name="De Carvalho L.P.S."/>
            <person name="Shen B."/>
        </authorList>
    </citation>
    <scope>NUCLEOTIDE SEQUENCE [LARGE SCALE GENOMIC DNA]</scope>
    <source>
        <strain evidence="1 2">NPDC048946</strain>
    </source>
</reference>
<organism evidence="1 2">
    <name type="scientific">Streptodolium elevatio</name>
    <dbReference type="NCBI Taxonomy" id="3157996"/>
    <lineage>
        <taxon>Bacteria</taxon>
        <taxon>Bacillati</taxon>
        <taxon>Actinomycetota</taxon>
        <taxon>Actinomycetes</taxon>
        <taxon>Kitasatosporales</taxon>
        <taxon>Streptomycetaceae</taxon>
        <taxon>Streptodolium</taxon>
    </lineage>
</organism>
<keyword evidence="2" id="KW-1185">Reference proteome</keyword>
<evidence type="ECO:0000313" key="2">
    <source>
        <dbReference type="Proteomes" id="UP001551482"/>
    </source>
</evidence>
<gene>
    <name evidence="1" type="ORF">AB0C36_15805</name>
</gene>
<dbReference type="RefSeq" id="WP_358354102.1">
    <property type="nucleotide sequence ID" value="NZ_JBEZFP010000034.1"/>
</dbReference>
<sequence length="131" mass="13759">MSVESDHPEFPYEEPPHGITYRQRPWDGVLVMVDGLPFNAGDTITFDVTVCSDADGQVVAATAQGVVRLMARTTTVSYTIPWNGVLDAVAEGSIVASYTHTPAGGGEPATSESAIVGYSRRQSGGCPSAAR</sequence>
<comment type="caution">
    <text evidence="1">The sequence shown here is derived from an EMBL/GenBank/DDBJ whole genome shotgun (WGS) entry which is preliminary data.</text>
</comment>
<evidence type="ECO:0000313" key="1">
    <source>
        <dbReference type="EMBL" id="MEU8134969.1"/>
    </source>
</evidence>